<accession>A0ABX6P0D5</accession>
<dbReference type="Proteomes" id="UP000500826">
    <property type="component" value="Chromosome"/>
</dbReference>
<protein>
    <submittedName>
        <fullName evidence="2">Uncharacterized protein</fullName>
    </submittedName>
</protein>
<dbReference type="Gene3D" id="3.55.40.10">
    <property type="entry name" value="minor pseudopilin epsh domain"/>
    <property type="match status" value="1"/>
</dbReference>
<feature type="region of interest" description="Disordered" evidence="1">
    <location>
        <begin position="136"/>
        <end position="165"/>
    </location>
</feature>
<proteinExistence type="predicted"/>
<keyword evidence="3" id="KW-1185">Reference proteome</keyword>
<feature type="compositionally biased region" description="Low complexity" evidence="1">
    <location>
        <begin position="136"/>
        <end position="147"/>
    </location>
</feature>
<sequence>MKRNQIVTFWLVGPKTSVPGADCALSAESAAWVVSLDDPAGKCNVAASTTVEPRIVEVYGPGSAAANIAISGVAADGTAAKSVSFNGYGQPVRTGKPLTRIDITHDNSDTRRLRVEISASGSIRMCDRAFDVAATPATRAPATPETTMTQRQRSPAAASMPGASP</sequence>
<evidence type="ECO:0000256" key="1">
    <source>
        <dbReference type="SAM" id="MobiDB-lite"/>
    </source>
</evidence>
<evidence type="ECO:0000313" key="3">
    <source>
        <dbReference type="Proteomes" id="UP000500826"/>
    </source>
</evidence>
<dbReference type="EMBL" id="CP053418">
    <property type="protein sequence ID" value="QJW83530.1"/>
    <property type="molecule type" value="Genomic_DNA"/>
</dbReference>
<feature type="compositionally biased region" description="Low complexity" evidence="1">
    <location>
        <begin position="154"/>
        <end position="165"/>
    </location>
</feature>
<organism evidence="2 3">
    <name type="scientific">Ramlibacter terrae</name>
    <dbReference type="NCBI Taxonomy" id="2732511"/>
    <lineage>
        <taxon>Bacteria</taxon>
        <taxon>Pseudomonadati</taxon>
        <taxon>Pseudomonadota</taxon>
        <taxon>Betaproteobacteria</taxon>
        <taxon>Burkholderiales</taxon>
        <taxon>Comamonadaceae</taxon>
        <taxon>Ramlibacter</taxon>
    </lineage>
</organism>
<reference evidence="2 3" key="1">
    <citation type="submission" date="2020-05" db="EMBL/GenBank/DDBJ databases">
        <title>Ramlibacter rhizophilus sp. nov., isolated from rhizosphere soil of national flower Mugunghwa from South Korea.</title>
        <authorList>
            <person name="Zheng-Fei Y."/>
            <person name="Huan T."/>
        </authorList>
    </citation>
    <scope>NUCLEOTIDE SEQUENCE [LARGE SCALE GENOMIC DNA]</scope>
    <source>
        <strain evidence="2 3">H242</strain>
    </source>
</reference>
<gene>
    <name evidence="2" type="ORF">HK414_03285</name>
</gene>
<name>A0ABX6P0D5_9BURK</name>
<evidence type="ECO:0000313" key="2">
    <source>
        <dbReference type="EMBL" id="QJW83530.1"/>
    </source>
</evidence>